<name>A0A6A3PZF5_9STRA</name>
<proteinExistence type="predicted"/>
<feature type="compositionally biased region" description="Polar residues" evidence="1">
    <location>
        <begin position="44"/>
        <end position="55"/>
    </location>
</feature>
<keyword evidence="8" id="KW-1185">Reference proteome</keyword>
<dbReference type="AlphaFoldDB" id="A0A6A3PZF5"/>
<dbReference type="EMBL" id="QXFZ01004129">
    <property type="protein sequence ID" value="KAE9065588.1"/>
    <property type="molecule type" value="Genomic_DNA"/>
</dbReference>
<sequence length="463" mass="50514">MKKLARSAGLPAPLPAEASTTEDPPTATTESPRPGMSLRPDPATQGTTRQTTDLDLTSFMASFHPGLASEPRPAAEARGVAAPAAPSSNVLDEMQRLREKPQALRSRVAGVRLSLSVPTEPNDQGELPADSVRQLTSLSFPEQAKKAKGDYHPPQAHVLAATRMFKDLVPSVGKPASPMSFGLGLRESACIGFKTTPAVLMAIFSGRLGSRGLTIPHFREEGEQAALEAGPSNGNFASNFSPSAVLPTAATSCDSYDDILDGIDGLARVGEAMLHNHMLVLTERLRVFVSKNKSADPGCLPARVKLVLLFVNKWLGPALEHVQVDNPAWWTGFSQDVEAIDYKSPEWTMSLVITLSQAAAARPPDSRDQHQNRDGQGRREKSVPDDIRQLIPTNRRGEEPCLRFLGWVMCLGGTRDRCGHHKRIHGWPSADIPRCLKDWAQDTYARRRGWDQVHNQDRRGTRS</sequence>
<comment type="caution">
    <text evidence="3">The sequence shown here is derived from an EMBL/GenBank/DDBJ whole genome shotgun (WGS) entry which is preliminary data.</text>
</comment>
<evidence type="ECO:0000313" key="3">
    <source>
        <dbReference type="EMBL" id="KAE9065588.1"/>
    </source>
</evidence>
<feature type="compositionally biased region" description="Basic and acidic residues" evidence="1">
    <location>
        <begin position="364"/>
        <end position="388"/>
    </location>
</feature>
<evidence type="ECO:0000313" key="11">
    <source>
        <dbReference type="Proteomes" id="UP000441208"/>
    </source>
</evidence>
<evidence type="ECO:0000313" key="8">
    <source>
        <dbReference type="Proteomes" id="UP000433483"/>
    </source>
</evidence>
<feature type="region of interest" description="Disordered" evidence="1">
    <location>
        <begin position="1"/>
        <end position="87"/>
    </location>
</feature>
<dbReference type="Proteomes" id="UP000433483">
    <property type="component" value="Unassembled WGS sequence"/>
</dbReference>
<dbReference type="Proteomes" id="UP000429523">
    <property type="component" value="Unassembled WGS sequence"/>
</dbReference>
<dbReference type="EMBL" id="QXGD01004050">
    <property type="protein sequence ID" value="KAE9172793.1"/>
    <property type="molecule type" value="Genomic_DNA"/>
</dbReference>
<dbReference type="OrthoDB" id="121048at2759"/>
<dbReference type="Proteomes" id="UP000437068">
    <property type="component" value="Unassembled WGS sequence"/>
</dbReference>
<feature type="compositionally biased region" description="Low complexity" evidence="1">
    <location>
        <begin position="70"/>
        <end position="86"/>
    </location>
</feature>
<feature type="region of interest" description="Disordered" evidence="1">
    <location>
        <begin position="358"/>
        <end position="391"/>
    </location>
</feature>
<protein>
    <submittedName>
        <fullName evidence="3">Uncharacterized protein</fullName>
    </submittedName>
</protein>
<organism evidence="3 11">
    <name type="scientific">Phytophthora fragariae</name>
    <dbReference type="NCBI Taxonomy" id="53985"/>
    <lineage>
        <taxon>Eukaryota</taxon>
        <taxon>Sar</taxon>
        <taxon>Stramenopiles</taxon>
        <taxon>Oomycota</taxon>
        <taxon>Peronosporomycetes</taxon>
        <taxon>Peronosporales</taxon>
        <taxon>Peronosporaceae</taxon>
        <taxon>Phytophthora</taxon>
    </lineage>
</organism>
<evidence type="ECO:0000313" key="4">
    <source>
        <dbReference type="EMBL" id="KAE9167101.1"/>
    </source>
</evidence>
<dbReference type="Proteomes" id="UP000440367">
    <property type="component" value="Unassembled WGS sequence"/>
</dbReference>
<evidence type="ECO:0000256" key="1">
    <source>
        <dbReference type="SAM" id="MobiDB-lite"/>
    </source>
</evidence>
<dbReference type="EMBL" id="QXGB01004208">
    <property type="protein sequence ID" value="KAE9167101.1"/>
    <property type="molecule type" value="Genomic_DNA"/>
</dbReference>
<evidence type="ECO:0000313" key="6">
    <source>
        <dbReference type="EMBL" id="KAE9271045.1"/>
    </source>
</evidence>
<evidence type="ECO:0000313" key="2">
    <source>
        <dbReference type="EMBL" id="KAE8920281.1"/>
    </source>
</evidence>
<evidence type="ECO:0000313" key="5">
    <source>
        <dbReference type="EMBL" id="KAE9172793.1"/>
    </source>
</evidence>
<feature type="compositionally biased region" description="Polar residues" evidence="1">
    <location>
        <begin position="18"/>
        <end position="31"/>
    </location>
</feature>
<dbReference type="EMBL" id="QXGF01004114">
    <property type="protein sequence ID" value="KAE8920281.1"/>
    <property type="molecule type" value="Genomic_DNA"/>
</dbReference>
<evidence type="ECO:0000313" key="7">
    <source>
        <dbReference type="Proteomes" id="UP000429523"/>
    </source>
</evidence>
<dbReference type="Proteomes" id="UP000441208">
    <property type="component" value="Unassembled WGS sequence"/>
</dbReference>
<accession>A0A6A3PZF5</accession>
<gene>
    <name evidence="6" type="ORF">PF001_g28549</name>
    <name evidence="5" type="ORF">PF002_g29481</name>
    <name evidence="4" type="ORF">PF005_g28912</name>
    <name evidence="3" type="ORF">PF007_g28793</name>
    <name evidence="2" type="ORF">PF009_g29422</name>
</gene>
<dbReference type="EMBL" id="QXGE01004329">
    <property type="protein sequence ID" value="KAE9271045.1"/>
    <property type="molecule type" value="Genomic_DNA"/>
</dbReference>
<evidence type="ECO:0000313" key="10">
    <source>
        <dbReference type="Proteomes" id="UP000440367"/>
    </source>
</evidence>
<reference evidence="7 8" key="1">
    <citation type="submission" date="2018-08" db="EMBL/GenBank/DDBJ databases">
        <title>Genomic investigation of the strawberry pathogen Phytophthora fragariae indicates pathogenicity is determined by transcriptional variation in three key races.</title>
        <authorList>
            <person name="Adams T.M."/>
            <person name="Armitage A.D."/>
            <person name="Sobczyk M.K."/>
            <person name="Bates H.J."/>
            <person name="Dunwell J.M."/>
            <person name="Nellist C.F."/>
            <person name="Harrison R.J."/>
        </authorList>
    </citation>
    <scope>NUCLEOTIDE SEQUENCE [LARGE SCALE GENOMIC DNA]</scope>
    <source>
        <strain evidence="6 9">A4</strain>
        <strain evidence="5 10">BC-1</strain>
        <strain evidence="4 8">NOV-27</strain>
        <strain evidence="3 11">NOV-71</strain>
        <strain evidence="2 7">NOV-9</strain>
    </source>
</reference>
<evidence type="ECO:0000313" key="9">
    <source>
        <dbReference type="Proteomes" id="UP000437068"/>
    </source>
</evidence>